<dbReference type="Pfam" id="PF07729">
    <property type="entry name" value="FCD"/>
    <property type="match status" value="1"/>
</dbReference>
<gene>
    <name evidence="5" type="primary">rspR</name>
    <name evidence="5" type="ORF">PPNSA23_36550</name>
</gene>
<protein>
    <submittedName>
        <fullName evidence="5">DNA-binding transcriptional regulator rspR</fullName>
    </submittedName>
</protein>
<proteinExistence type="predicted"/>
<evidence type="ECO:0000313" key="6">
    <source>
        <dbReference type="Proteomes" id="UP001628091"/>
    </source>
</evidence>
<dbReference type="PANTHER" id="PTHR43537:SF6">
    <property type="entry name" value="HTH-TYPE TRANSCRIPTIONAL REPRESSOR RSPR"/>
    <property type="match status" value="1"/>
</dbReference>
<dbReference type="GO" id="GO:0003677">
    <property type="term" value="F:DNA binding"/>
    <property type="evidence" value="ECO:0007669"/>
    <property type="project" value="UniProtKB-KW"/>
</dbReference>
<dbReference type="Gene3D" id="1.10.10.10">
    <property type="entry name" value="Winged helix-like DNA-binding domain superfamily/Winged helix DNA-binding domain"/>
    <property type="match status" value="1"/>
</dbReference>
<dbReference type="SMART" id="SM00895">
    <property type="entry name" value="FCD"/>
    <property type="match status" value="1"/>
</dbReference>
<dbReference type="RefSeq" id="WP_183431150.1">
    <property type="nucleotide sequence ID" value="NZ_BAAFZP010000002.1"/>
</dbReference>
<evidence type="ECO:0000313" key="5">
    <source>
        <dbReference type="EMBL" id="GAB1583712.1"/>
    </source>
</evidence>
<evidence type="ECO:0000256" key="1">
    <source>
        <dbReference type="ARBA" id="ARBA00023015"/>
    </source>
</evidence>
<dbReference type="SUPFAM" id="SSF46785">
    <property type="entry name" value="Winged helix' DNA-binding domain"/>
    <property type="match status" value="1"/>
</dbReference>
<dbReference type="SUPFAM" id="SSF48008">
    <property type="entry name" value="GntR ligand-binding domain-like"/>
    <property type="match status" value="1"/>
</dbReference>
<sequence>MSVRQATDWPSAIDPKAPIGAQVHSQIKRAILTLELAPNEALSEKELSLKLGVSRTPVREALIKLADEGMVDIFPQRGTYVSPIRVAEVMEAQFIREALEIAVVRRVARGADAAFAARLDEQLRLQKQAVDARRLDDFMVLDDQFHHAFSDIAALPRSWKVIQSVKSQLDRVRYLSLPQPGHIEQLYVQHANIAAAVQANDPDLAARHMRTHLREVFRSIDQLVNQHPSMFGEKAGGAASRPSR</sequence>
<keyword evidence="1" id="KW-0805">Transcription regulation</keyword>
<dbReference type="InterPro" id="IPR036388">
    <property type="entry name" value="WH-like_DNA-bd_sf"/>
</dbReference>
<dbReference type="EMBL" id="BAAFZP010000002">
    <property type="protein sequence ID" value="GAB1583712.1"/>
    <property type="molecule type" value="Genomic_DNA"/>
</dbReference>
<dbReference type="Pfam" id="PF00392">
    <property type="entry name" value="GntR"/>
    <property type="match status" value="1"/>
</dbReference>
<keyword evidence="2 5" id="KW-0238">DNA-binding</keyword>
<dbReference type="Gene3D" id="1.20.120.530">
    <property type="entry name" value="GntR ligand-binding domain-like"/>
    <property type="match status" value="1"/>
</dbReference>
<dbReference type="SMART" id="SM00345">
    <property type="entry name" value="HTH_GNTR"/>
    <property type="match status" value="1"/>
</dbReference>
<dbReference type="InterPro" id="IPR008920">
    <property type="entry name" value="TF_FadR/GntR_C"/>
</dbReference>
<feature type="domain" description="HTH gntR-type" evidence="4">
    <location>
        <begin position="17"/>
        <end position="84"/>
    </location>
</feature>
<dbReference type="PRINTS" id="PR00035">
    <property type="entry name" value="HTHGNTR"/>
</dbReference>
<keyword evidence="3" id="KW-0804">Transcription</keyword>
<dbReference type="CDD" id="cd07377">
    <property type="entry name" value="WHTH_GntR"/>
    <property type="match status" value="1"/>
</dbReference>
<reference evidence="5 6" key="1">
    <citation type="submission" date="2024-10" db="EMBL/GenBank/DDBJ databases">
        <title>Isolation, draft genome sequencing and identification of Phyllobacterium sp. NSA23, isolated from leaf soil.</title>
        <authorList>
            <person name="Akita H."/>
        </authorList>
    </citation>
    <scope>NUCLEOTIDE SEQUENCE [LARGE SCALE GENOMIC DNA]</scope>
    <source>
        <strain evidence="5 6">NSA23</strain>
    </source>
</reference>
<dbReference type="InterPro" id="IPR011711">
    <property type="entry name" value="GntR_C"/>
</dbReference>
<dbReference type="InterPro" id="IPR000524">
    <property type="entry name" value="Tscrpt_reg_HTH_GntR"/>
</dbReference>
<accession>A0ABQ0H480</accession>
<dbReference type="PANTHER" id="PTHR43537">
    <property type="entry name" value="TRANSCRIPTIONAL REGULATOR, GNTR FAMILY"/>
    <property type="match status" value="1"/>
</dbReference>
<organism evidence="5 6">
    <name type="scientific">Phyllobacterium phragmitis</name>
    <dbReference type="NCBI Taxonomy" id="2670329"/>
    <lineage>
        <taxon>Bacteria</taxon>
        <taxon>Pseudomonadati</taxon>
        <taxon>Pseudomonadota</taxon>
        <taxon>Alphaproteobacteria</taxon>
        <taxon>Hyphomicrobiales</taxon>
        <taxon>Phyllobacteriaceae</taxon>
        <taxon>Phyllobacterium</taxon>
    </lineage>
</organism>
<evidence type="ECO:0000256" key="2">
    <source>
        <dbReference type="ARBA" id="ARBA00023125"/>
    </source>
</evidence>
<dbReference type="InterPro" id="IPR036390">
    <property type="entry name" value="WH_DNA-bd_sf"/>
</dbReference>
<keyword evidence="6" id="KW-1185">Reference proteome</keyword>
<evidence type="ECO:0000259" key="4">
    <source>
        <dbReference type="PROSITE" id="PS50949"/>
    </source>
</evidence>
<comment type="caution">
    <text evidence="5">The sequence shown here is derived from an EMBL/GenBank/DDBJ whole genome shotgun (WGS) entry which is preliminary data.</text>
</comment>
<dbReference type="PROSITE" id="PS50949">
    <property type="entry name" value="HTH_GNTR"/>
    <property type="match status" value="1"/>
</dbReference>
<evidence type="ECO:0000256" key="3">
    <source>
        <dbReference type="ARBA" id="ARBA00023163"/>
    </source>
</evidence>
<name>A0ABQ0H480_9HYPH</name>
<dbReference type="Proteomes" id="UP001628091">
    <property type="component" value="Unassembled WGS sequence"/>
</dbReference>